<sequence>MYNGVSYADGAGSMYGSGYNYVATSARVKDPVANSGAAYMHMRASKGNVHMQSRSANRTSRYWGYVAIGDLWFSAGSAGTYKTGKTCEDLAWRPDICSKSKSGY</sequence>
<evidence type="ECO:0000313" key="2">
    <source>
        <dbReference type="Proteomes" id="UP000224915"/>
    </source>
</evidence>
<comment type="caution">
    <text evidence="1">The sequence shown here is derived from an EMBL/GenBank/DDBJ whole genome shotgun (WGS) entry which is preliminary data.</text>
</comment>
<dbReference type="EMBL" id="PDJD01000001">
    <property type="protein sequence ID" value="PFG19430.1"/>
    <property type="molecule type" value="Genomic_DNA"/>
</dbReference>
<gene>
    <name evidence="1" type="ORF">ATL40_0990</name>
</gene>
<accession>A0A2A9D0R4</accession>
<protein>
    <submittedName>
        <fullName evidence="1">Uncharacterized protein</fullName>
    </submittedName>
</protein>
<dbReference type="Proteomes" id="UP000224915">
    <property type="component" value="Unassembled WGS sequence"/>
</dbReference>
<evidence type="ECO:0000313" key="1">
    <source>
        <dbReference type="EMBL" id="PFG19430.1"/>
    </source>
</evidence>
<reference evidence="1 2" key="1">
    <citation type="submission" date="2017-10" db="EMBL/GenBank/DDBJ databases">
        <title>Sequencing the genomes of 1000 actinobacteria strains.</title>
        <authorList>
            <person name="Klenk H.-P."/>
        </authorList>
    </citation>
    <scope>NUCLEOTIDE SEQUENCE [LARGE SCALE GENOMIC DNA]</scope>
    <source>
        <strain evidence="1 2">DSM 21801</strain>
    </source>
</reference>
<keyword evidence="2" id="KW-1185">Reference proteome</keyword>
<proteinExistence type="predicted"/>
<name>A0A2A9D0R4_9MICO</name>
<dbReference type="AlphaFoldDB" id="A0A2A9D0R4"/>
<organism evidence="1 2">
    <name type="scientific">Serinibacter salmoneus</name>
    <dbReference type="NCBI Taxonomy" id="556530"/>
    <lineage>
        <taxon>Bacteria</taxon>
        <taxon>Bacillati</taxon>
        <taxon>Actinomycetota</taxon>
        <taxon>Actinomycetes</taxon>
        <taxon>Micrococcales</taxon>
        <taxon>Beutenbergiaceae</taxon>
        <taxon>Serinibacter</taxon>
    </lineage>
</organism>